<dbReference type="AlphaFoldDB" id="A0A371F6A1"/>
<organism evidence="4 5">
    <name type="scientific">Mucuna pruriens</name>
    <name type="common">Velvet bean</name>
    <name type="synonym">Dolichos pruriens</name>
    <dbReference type="NCBI Taxonomy" id="157652"/>
    <lineage>
        <taxon>Eukaryota</taxon>
        <taxon>Viridiplantae</taxon>
        <taxon>Streptophyta</taxon>
        <taxon>Embryophyta</taxon>
        <taxon>Tracheophyta</taxon>
        <taxon>Spermatophyta</taxon>
        <taxon>Magnoliopsida</taxon>
        <taxon>eudicotyledons</taxon>
        <taxon>Gunneridae</taxon>
        <taxon>Pentapetalae</taxon>
        <taxon>rosids</taxon>
        <taxon>fabids</taxon>
        <taxon>Fabales</taxon>
        <taxon>Fabaceae</taxon>
        <taxon>Papilionoideae</taxon>
        <taxon>50 kb inversion clade</taxon>
        <taxon>NPAAA clade</taxon>
        <taxon>indigoferoid/millettioid clade</taxon>
        <taxon>Phaseoleae</taxon>
        <taxon>Mucuna</taxon>
    </lineage>
</organism>
<comment type="caution">
    <text evidence="4">The sequence shown here is derived from an EMBL/GenBank/DDBJ whole genome shotgun (WGS) entry which is preliminary data.</text>
</comment>
<keyword evidence="3" id="KW-1133">Transmembrane helix</keyword>
<gene>
    <name evidence="4" type="primary">NHL6</name>
    <name evidence="4" type="ORF">CR513_46523</name>
</gene>
<evidence type="ECO:0000313" key="4">
    <source>
        <dbReference type="EMBL" id="RDX73809.1"/>
    </source>
</evidence>
<dbReference type="PANTHER" id="PTHR31234:SF55">
    <property type="entry name" value="LATE EMBRYOGENESIS ABUNDANT (LEA) HYDROXYPROLINE-RICH GLYCOPROTEIN FAMILY"/>
    <property type="match status" value="1"/>
</dbReference>
<feature type="transmembrane region" description="Helical" evidence="3">
    <location>
        <begin position="12"/>
        <end position="36"/>
    </location>
</feature>
<keyword evidence="3" id="KW-0812">Transmembrane</keyword>
<keyword evidence="5" id="KW-1185">Reference proteome</keyword>
<dbReference type="GO" id="GO:0098542">
    <property type="term" value="P:defense response to other organism"/>
    <property type="evidence" value="ECO:0007669"/>
    <property type="project" value="InterPro"/>
</dbReference>
<protein>
    <submittedName>
        <fullName evidence="4">NDR1/HIN1-like protein 6</fullName>
    </submittedName>
</protein>
<dbReference type="Proteomes" id="UP000257109">
    <property type="component" value="Unassembled WGS sequence"/>
</dbReference>
<feature type="non-terminal residue" evidence="4">
    <location>
        <position position="1"/>
    </location>
</feature>
<evidence type="ECO:0000313" key="5">
    <source>
        <dbReference type="Proteomes" id="UP000257109"/>
    </source>
</evidence>
<sequence>MPTDNRSFKVILIRVATFVVSFVLISLISMFLWIAFTPRFPSFQVTSVTVISLSTNTAAELTATFDVDVILRNPNIVLSVWYESLDLALWFDRRNISSAPIQPLSFSTGADTDTPLRARFTILRRTFPSGVTSGIASQRRFLGSVDFGVKFLARLRFKFGIARTTVRALTVDCYPLRVVFPPNNDTGRLVAPSDCYRV</sequence>
<evidence type="ECO:0000256" key="1">
    <source>
        <dbReference type="ARBA" id="ARBA00004370"/>
    </source>
</evidence>
<dbReference type="InterPro" id="IPR044839">
    <property type="entry name" value="NDR1-like"/>
</dbReference>
<accession>A0A371F6A1</accession>
<dbReference type="GO" id="GO:0005886">
    <property type="term" value="C:plasma membrane"/>
    <property type="evidence" value="ECO:0007669"/>
    <property type="project" value="TreeGrafter"/>
</dbReference>
<dbReference type="PANTHER" id="PTHR31234">
    <property type="entry name" value="LATE EMBRYOGENESIS ABUNDANT (LEA) HYDROXYPROLINE-RICH GLYCOPROTEIN FAMILY"/>
    <property type="match status" value="1"/>
</dbReference>
<comment type="subcellular location">
    <subcellularLocation>
        <location evidence="1">Membrane</location>
    </subcellularLocation>
</comment>
<name>A0A371F6A1_MUCPR</name>
<evidence type="ECO:0000256" key="3">
    <source>
        <dbReference type="SAM" id="Phobius"/>
    </source>
</evidence>
<keyword evidence="2 3" id="KW-0472">Membrane</keyword>
<evidence type="ECO:0000256" key="2">
    <source>
        <dbReference type="ARBA" id="ARBA00023136"/>
    </source>
</evidence>
<dbReference type="OrthoDB" id="695142at2759"/>
<dbReference type="EMBL" id="QJKJ01010401">
    <property type="protein sequence ID" value="RDX73809.1"/>
    <property type="molecule type" value="Genomic_DNA"/>
</dbReference>
<reference evidence="4" key="1">
    <citation type="submission" date="2018-05" db="EMBL/GenBank/DDBJ databases">
        <title>Draft genome of Mucuna pruriens seed.</title>
        <authorList>
            <person name="Nnadi N.E."/>
            <person name="Vos R."/>
            <person name="Hasami M.H."/>
            <person name="Devisetty U.K."/>
            <person name="Aguiy J.C."/>
        </authorList>
    </citation>
    <scope>NUCLEOTIDE SEQUENCE [LARGE SCALE GENOMIC DNA]</scope>
    <source>
        <strain evidence="4">JCA_2017</strain>
    </source>
</reference>
<dbReference type="STRING" id="157652.A0A371F6A1"/>
<proteinExistence type="predicted"/>